<dbReference type="Proteomes" id="UP000197090">
    <property type="component" value="Unassembled WGS sequence"/>
</dbReference>
<dbReference type="AlphaFoldDB" id="A0A246I2Y1"/>
<reference evidence="1 2" key="1">
    <citation type="submission" date="2017-06" db="EMBL/GenBank/DDBJ databases">
        <authorList>
            <person name="Kim H.J."/>
            <person name="Triplett B.A."/>
        </authorList>
    </citation>
    <scope>NUCLEOTIDE SEQUENCE [LARGE SCALE GENOMIC DNA]</scope>
    <source>
        <strain evidence="1 2">594</strain>
    </source>
</reference>
<organism evidence="1 2">
    <name type="scientific">Stenotrophomonas maltophilia</name>
    <name type="common">Pseudomonas maltophilia</name>
    <name type="synonym">Xanthomonas maltophilia</name>
    <dbReference type="NCBI Taxonomy" id="40324"/>
    <lineage>
        <taxon>Bacteria</taxon>
        <taxon>Pseudomonadati</taxon>
        <taxon>Pseudomonadota</taxon>
        <taxon>Gammaproteobacteria</taxon>
        <taxon>Lysobacterales</taxon>
        <taxon>Lysobacteraceae</taxon>
        <taxon>Stenotrophomonas</taxon>
        <taxon>Stenotrophomonas maltophilia group</taxon>
    </lineage>
</organism>
<accession>A0A246I2Y1</accession>
<comment type="caution">
    <text evidence="1">The sequence shown here is derived from an EMBL/GenBank/DDBJ whole genome shotgun (WGS) entry which is preliminary data.</text>
</comment>
<dbReference type="EMBL" id="NIVX01000092">
    <property type="protein sequence ID" value="OWQ71866.1"/>
    <property type="molecule type" value="Genomic_DNA"/>
</dbReference>
<dbReference type="RefSeq" id="WP_053496141.1">
    <property type="nucleotide sequence ID" value="NZ_JAEDVB010000029.1"/>
</dbReference>
<evidence type="ECO:0000313" key="2">
    <source>
        <dbReference type="Proteomes" id="UP000197090"/>
    </source>
</evidence>
<evidence type="ECO:0000313" key="1">
    <source>
        <dbReference type="EMBL" id="OWQ71866.1"/>
    </source>
</evidence>
<gene>
    <name evidence="1" type="ORF">CEE63_15600</name>
</gene>
<name>A0A246I2Y1_STEMA</name>
<proteinExistence type="predicted"/>
<protein>
    <submittedName>
        <fullName evidence="1">Uncharacterized protein</fullName>
    </submittedName>
</protein>
<sequence>MAPRSGLDTTLGELRAQLRAAGSPAGSDLDYRAWQVQLVAVEGRAEPDDIAYLQGRAQAILGQSG</sequence>